<evidence type="ECO:0000256" key="1">
    <source>
        <dbReference type="SAM" id="MobiDB-lite"/>
    </source>
</evidence>
<evidence type="ECO:0000313" key="2">
    <source>
        <dbReference type="EMBL" id="AEI61938.1"/>
    </source>
</evidence>
<feature type="region of interest" description="Disordered" evidence="1">
    <location>
        <begin position="126"/>
        <end position="179"/>
    </location>
</feature>
<dbReference type="AlphaFoldDB" id="F8C762"/>
<dbReference type="HOGENOM" id="CLU_1376865_0_0_7"/>
<dbReference type="Proteomes" id="UP000000488">
    <property type="component" value="Chromosome"/>
</dbReference>
<sequence length="198" mass="22158">MTFESIILNHGWDRAAWELANLFLLSVGAELLGPDTPRVVGISEETTSYVSPGYFAEGDPFAGFIVHEAAHIIHNCKRRTIGLCETRTKEWLLDIEYRQRETFAYSCEAYARVLACGRGTGERRALAADTQHRRASRKSASTRPRSRPSSRRRPPRGAGGRCSSRGARRGPSRARRFSSRARCSLPEILLTNYTRSGT</sequence>
<organism evidence="2 3">
    <name type="scientific">Myxococcus fulvus (strain ATCC BAA-855 / HW-1)</name>
    <dbReference type="NCBI Taxonomy" id="483219"/>
    <lineage>
        <taxon>Bacteria</taxon>
        <taxon>Pseudomonadati</taxon>
        <taxon>Myxococcota</taxon>
        <taxon>Myxococcia</taxon>
        <taxon>Myxococcales</taxon>
        <taxon>Cystobacterineae</taxon>
        <taxon>Myxococcaceae</taxon>
        <taxon>Myxococcus</taxon>
    </lineage>
</organism>
<proteinExistence type="predicted"/>
<gene>
    <name evidence="2" type="ordered locus">LILAB_00010</name>
</gene>
<evidence type="ECO:0000313" key="3">
    <source>
        <dbReference type="Proteomes" id="UP000000488"/>
    </source>
</evidence>
<feature type="compositionally biased region" description="Basic residues" evidence="1">
    <location>
        <begin position="166"/>
        <end position="179"/>
    </location>
</feature>
<feature type="compositionally biased region" description="Basic residues" evidence="1">
    <location>
        <begin position="144"/>
        <end position="155"/>
    </location>
</feature>
<dbReference type="KEGG" id="mfu:LILAB_00010"/>
<reference evidence="2 3" key="1">
    <citation type="journal article" date="2011" name="J. Bacteriol.">
        <title>Genome sequence of the halotolerant marine bacterium Myxococcus fulvus HW-1.</title>
        <authorList>
            <person name="Li Z.F."/>
            <person name="Li X."/>
            <person name="Liu H."/>
            <person name="Liu X."/>
            <person name="Han K."/>
            <person name="Wu Z.H."/>
            <person name="Hu W."/>
            <person name="Li F.F."/>
            <person name="Li Y.Z."/>
        </authorList>
    </citation>
    <scope>NUCLEOTIDE SEQUENCE [LARGE SCALE GENOMIC DNA]</scope>
    <source>
        <strain evidence="3">ATCC BAA-855 / HW-1</strain>
    </source>
</reference>
<accession>F8C762</accession>
<dbReference type="EMBL" id="CP002830">
    <property type="protein sequence ID" value="AEI61938.1"/>
    <property type="molecule type" value="Genomic_DNA"/>
</dbReference>
<protein>
    <submittedName>
        <fullName evidence="2">Uncharacterized protein</fullName>
    </submittedName>
</protein>
<name>F8C762_MYXFH</name>